<reference evidence="1 2" key="1">
    <citation type="journal article" date="2012" name="PLoS Pathog.">
        <title>The genome of the obligate intracellular parasite Trachipleistophora hominis: new insights into microsporidian genome dynamics and reductive evolution.</title>
        <authorList>
            <person name="Heinz E."/>
            <person name="Williams T.A."/>
            <person name="Nakjang S."/>
            <person name="Noel C.J."/>
            <person name="Swan D.C."/>
            <person name="Goldberg A.V."/>
            <person name="Harris S.R."/>
            <person name="Weinmaier T."/>
            <person name="Markert S."/>
            <person name="Becher D."/>
            <person name="Bernhardt J."/>
            <person name="Dagan T."/>
            <person name="Hacker C."/>
            <person name="Lucocq J.M."/>
            <person name="Schweder T."/>
            <person name="Rattei T."/>
            <person name="Hall N."/>
            <person name="Hirt R.P."/>
            <person name="Embley T.M."/>
        </authorList>
    </citation>
    <scope>NUCLEOTIDE SEQUENCE [LARGE SCALE GENOMIC DNA]</scope>
</reference>
<dbReference type="InterPro" id="IPR036322">
    <property type="entry name" value="WD40_repeat_dom_sf"/>
</dbReference>
<dbReference type="InterPro" id="IPR001680">
    <property type="entry name" value="WD40_rpt"/>
</dbReference>
<dbReference type="InterPro" id="IPR015943">
    <property type="entry name" value="WD40/YVTN_repeat-like_dom_sf"/>
</dbReference>
<dbReference type="Gene3D" id="2.130.10.10">
    <property type="entry name" value="YVTN repeat-like/Quinoprotein amine dehydrogenase"/>
    <property type="match status" value="2"/>
</dbReference>
<dbReference type="VEuPathDB" id="MicrosporidiaDB:THOM_1992"/>
<dbReference type="SMART" id="SM00320">
    <property type="entry name" value="WD40"/>
    <property type="match status" value="3"/>
</dbReference>
<dbReference type="OMA" id="MIKECIR"/>
<dbReference type="HOGENOM" id="CLU_022997_0_0_1"/>
<dbReference type="AlphaFoldDB" id="L7JUA8"/>
<proteinExistence type="predicted"/>
<evidence type="ECO:0000313" key="2">
    <source>
        <dbReference type="Proteomes" id="UP000011185"/>
    </source>
</evidence>
<accession>L7JUA8</accession>
<protein>
    <submittedName>
        <fullName evidence="1">Putative WD40/YVTN repeat-like-containing domain, WD40 repeat protein</fullName>
    </submittedName>
</protein>
<dbReference type="InParanoid" id="L7JUA8"/>
<keyword evidence="2" id="KW-1185">Reference proteome</keyword>
<dbReference type="EMBL" id="JH993996">
    <property type="protein sequence ID" value="ELQ75063.1"/>
    <property type="molecule type" value="Genomic_DNA"/>
</dbReference>
<organism evidence="1 2">
    <name type="scientific">Trachipleistophora hominis</name>
    <name type="common">Microsporidian parasite</name>
    <dbReference type="NCBI Taxonomy" id="72359"/>
    <lineage>
        <taxon>Eukaryota</taxon>
        <taxon>Fungi</taxon>
        <taxon>Fungi incertae sedis</taxon>
        <taxon>Microsporidia</taxon>
        <taxon>Pleistophoridae</taxon>
        <taxon>Trachipleistophora</taxon>
    </lineage>
</organism>
<gene>
    <name evidence="1" type="ORF">THOM_1992</name>
</gene>
<dbReference type="STRING" id="72359.L7JUA8"/>
<sequence>MAFILTNIIPTLSTSKGIVQHRNTLYFSSSNSIYILNKHSCSFVVSLHGEIKDLQSNGIFIFAQTSERLYMLNGSKILATMKMNGVFTVTDTHLIVGECELFLYELPVKYSMIMFKRVGDIRAHNESVLRVKMLENGIVLSVGRDSTVRMSSFRDGRSRVLCYHRELPVDVFFYEDLFENIDDENDRVNETENCEKNQNENDKDEKNIYKTSKYDENDKNAHAISFVNNAAAERGKAGNSQDILDTLSKDYFIVTVSERGTINTFSTKKRKIVKRTFLDRNVRHACRKGDQLFLLTDENVVLVIKDDDIRECSVDINAYEMQVLDDMIVLRGASNIAVYEYLRPVAGIGQFIKNEKIQKVNSLTPNLLQNNESEQKESLCCLYSVPLCKIVDFSENNDIMLSCADNTVHRANLINNTCYFGDSTTDIFNVDEPVYQIFYKCNVLVCITETCLVKAYDVRKGTLFREINLGFKVSCADSNEDNSVLFVCNYDSYEINIVDIKRSKVVDTLKLSAMIRKLCYFNNSVYFLSMDNQLVRYFFMNGQMENFEMKKTIYDFEISNNNVVVSLEKEIVVTDGSFNILRSFNLKFVSRNRNEMFISSKPCTSCSLTYDGTTLVCGAQANEIKIVDLETGCVIQTLKLSRNKEKENYKKRLGVEKKDEFKHVDVIEAMKIKYMPNGFLVLTRESVFLFKVKSVEVERGAFLRKMDENEIKESLKEHRFVRALLGSINLKSKIMIKECIRETRADVVDDIVKNVRKEDVTYLKGVINEVILAGNTTYQGMVWLKALVYNFTGHLVESDLEVIKMLKAALK</sequence>
<dbReference type="SUPFAM" id="SSF50978">
    <property type="entry name" value="WD40 repeat-like"/>
    <property type="match status" value="2"/>
</dbReference>
<evidence type="ECO:0000313" key="1">
    <source>
        <dbReference type="EMBL" id="ELQ75063.1"/>
    </source>
</evidence>
<dbReference type="OrthoDB" id="3142434at2759"/>
<name>L7JUA8_TRAHO</name>
<dbReference type="Proteomes" id="UP000011185">
    <property type="component" value="Unassembled WGS sequence"/>
</dbReference>